<name>A0ABD6XJA7_ENTAG</name>
<dbReference type="Proteomes" id="UP000245996">
    <property type="component" value="Unassembled WGS sequence"/>
</dbReference>
<dbReference type="EMBL" id="QGHE01000026">
    <property type="protein sequence ID" value="PWJ72512.1"/>
    <property type="molecule type" value="Genomic_DNA"/>
</dbReference>
<sequence>MWFECALHKEKITHMFGDVFELKDAQLNEFYFHETSSIRFLFSIKGIPQKHPKKWDDNGYNAMNIVLGFDGVKNFNANCCKVNFICNPDIHSSQGKSTISVKSEMGSIFCESEFLTIENISPYTDIRWD</sequence>
<comment type="caution">
    <text evidence="1">The sequence shown here is derived from an EMBL/GenBank/DDBJ whole genome shotgun (WGS) entry which is preliminary data.</text>
</comment>
<dbReference type="InterPro" id="IPR028957">
    <property type="entry name" value="Imm50"/>
</dbReference>
<reference evidence="1 2" key="1">
    <citation type="submission" date="2018-05" db="EMBL/GenBank/DDBJ databases">
        <title>Genomic Encyclopedia of Type Strains, Phase IV (KMG-V): Genome sequencing to study the core and pangenomes of soil and plant-associated prokaryotes.</title>
        <authorList>
            <person name="Whitman W."/>
        </authorList>
    </citation>
    <scope>NUCLEOTIDE SEQUENCE [LARGE SCALE GENOMIC DNA]</scope>
    <source>
        <strain evidence="1 2">PNG 92-11</strain>
    </source>
</reference>
<dbReference type="RefSeq" id="WP_109654379.1">
    <property type="nucleotide sequence ID" value="NZ_CP134761.1"/>
</dbReference>
<accession>A0ABD6XJA7</accession>
<proteinExistence type="predicted"/>
<organism evidence="1 2">
    <name type="scientific">Enterobacter agglomerans</name>
    <name type="common">Erwinia herbicola</name>
    <name type="synonym">Pantoea agglomerans</name>
    <dbReference type="NCBI Taxonomy" id="549"/>
    <lineage>
        <taxon>Bacteria</taxon>
        <taxon>Pseudomonadati</taxon>
        <taxon>Pseudomonadota</taxon>
        <taxon>Gammaproteobacteria</taxon>
        <taxon>Enterobacterales</taxon>
        <taxon>Erwiniaceae</taxon>
        <taxon>Pantoea</taxon>
        <taxon>Pantoea agglomerans group</taxon>
    </lineage>
</organism>
<dbReference type="Pfam" id="PF15594">
    <property type="entry name" value="Imm50"/>
    <property type="match status" value="1"/>
</dbReference>
<protein>
    <submittedName>
        <fullName evidence="1">Immunity protein 50 of polymorphic toxin system</fullName>
    </submittedName>
</protein>
<dbReference type="AlphaFoldDB" id="A0ABD6XJA7"/>
<gene>
    <name evidence="1" type="ORF">C7430_1265</name>
</gene>
<evidence type="ECO:0000313" key="1">
    <source>
        <dbReference type="EMBL" id="PWJ72512.1"/>
    </source>
</evidence>
<evidence type="ECO:0000313" key="2">
    <source>
        <dbReference type="Proteomes" id="UP000245996"/>
    </source>
</evidence>